<keyword evidence="4" id="KW-1185">Reference proteome</keyword>
<keyword evidence="1" id="KW-0847">Vitamin C</keyword>
<dbReference type="InterPro" id="IPR051559">
    <property type="entry name" value="HIF_prolyl_hydroxylases"/>
</dbReference>
<dbReference type="Gene3D" id="2.60.120.620">
    <property type="entry name" value="q2cbj1_9rhob like domain"/>
    <property type="match status" value="1"/>
</dbReference>
<dbReference type="EMBL" id="CAXAMM010003936">
    <property type="protein sequence ID" value="CAK9001748.1"/>
    <property type="molecule type" value="Genomic_DNA"/>
</dbReference>
<accession>A0ABP0IK64</accession>
<evidence type="ECO:0000313" key="4">
    <source>
        <dbReference type="Proteomes" id="UP001642464"/>
    </source>
</evidence>
<evidence type="ECO:0000256" key="2">
    <source>
        <dbReference type="SAM" id="MobiDB-lite"/>
    </source>
</evidence>
<evidence type="ECO:0000313" key="3">
    <source>
        <dbReference type="EMBL" id="CAK9001748.1"/>
    </source>
</evidence>
<feature type="region of interest" description="Disordered" evidence="2">
    <location>
        <begin position="242"/>
        <end position="263"/>
    </location>
</feature>
<reference evidence="3 4" key="1">
    <citation type="submission" date="2024-02" db="EMBL/GenBank/DDBJ databases">
        <authorList>
            <person name="Chen Y."/>
            <person name="Shah S."/>
            <person name="Dougan E. K."/>
            <person name="Thang M."/>
            <person name="Chan C."/>
        </authorList>
    </citation>
    <scope>NUCLEOTIDE SEQUENCE [LARGE SCALE GENOMIC DNA]</scope>
</reference>
<comment type="caution">
    <text evidence="3">The sequence shown here is derived from an EMBL/GenBank/DDBJ whole genome shotgun (WGS) entry which is preliminary data.</text>
</comment>
<name>A0ABP0IK64_9DINO</name>
<sequence length="496" mass="55313">MPSVAGKYVQLPEDAQDLLHFFLEAKPDWSADERRAVFTKLSAIQIRDVSGLLCSLRTEDLNAKLRAVGQKPFHLRTIQAFQQQLQRRSEGSSSMVFQSTSAKCFEATEAQVHLPPPGTSDAPNWEAPASAGWWRVVSKPSVWAHCAPDTDSAHISVHCCGKLLAMTQTRYCAKFDAHWLKLRDERSCDGRGQWILSNVGMAYLRESAVSFGDLLEKVCDAGCTPSREAQASHYLSVKAFQDAKEEQGRKRRERDHHREEGEEGNLWGGLHVTLLDFVNAAYQSTLSVGCHAFPYANPDILPDPFGRGLAETVRTLCSQSYVFVSKFLDSNHVADFVDEVRKIHEDGKMEPADPHQATSGQRDDHICWIDETRNAATQPAIHKAIKMLKAVAYALSPGLSQFHRQQRESGDPAHAFDPAAPASPDAVLTVPPKAMLSCYPGNSSRYIPHTDSKYMEKLQTKSNPRELTAIIYANPPDWKREDGGMKFFLLTARAEH</sequence>
<evidence type="ECO:0000256" key="1">
    <source>
        <dbReference type="ARBA" id="ARBA00022896"/>
    </source>
</evidence>
<protein>
    <submittedName>
        <fullName evidence="3">Uncharacterized protein</fullName>
    </submittedName>
</protein>
<dbReference type="PANTHER" id="PTHR12907:SF26">
    <property type="entry name" value="HIF PROLYL HYDROXYLASE, ISOFORM C"/>
    <property type="match status" value="1"/>
</dbReference>
<proteinExistence type="predicted"/>
<dbReference type="PANTHER" id="PTHR12907">
    <property type="entry name" value="EGL NINE HOMOLOG-RELATED"/>
    <property type="match status" value="1"/>
</dbReference>
<organism evidence="3 4">
    <name type="scientific">Durusdinium trenchii</name>
    <dbReference type="NCBI Taxonomy" id="1381693"/>
    <lineage>
        <taxon>Eukaryota</taxon>
        <taxon>Sar</taxon>
        <taxon>Alveolata</taxon>
        <taxon>Dinophyceae</taxon>
        <taxon>Suessiales</taxon>
        <taxon>Symbiodiniaceae</taxon>
        <taxon>Durusdinium</taxon>
    </lineage>
</organism>
<gene>
    <name evidence="3" type="ORF">SCF082_LOCUS7067</name>
</gene>
<dbReference type="Proteomes" id="UP001642464">
    <property type="component" value="Unassembled WGS sequence"/>
</dbReference>